<organism evidence="8 9">
    <name type="scientific">Pochonia chlamydosporia 170</name>
    <dbReference type="NCBI Taxonomy" id="1380566"/>
    <lineage>
        <taxon>Eukaryota</taxon>
        <taxon>Fungi</taxon>
        <taxon>Dikarya</taxon>
        <taxon>Ascomycota</taxon>
        <taxon>Pezizomycotina</taxon>
        <taxon>Sordariomycetes</taxon>
        <taxon>Hypocreomycetidae</taxon>
        <taxon>Hypocreales</taxon>
        <taxon>Clavicipitaceae</taxon>
        <taxon>Pochonia</taxon>
    </lineage>
</organism>
<dbReference type="PANTHER" id="PTHR43108:SF8">
    <property type="entry name" value="SD21168P"/>
    <property type="match status" value="1"/>
</dbReference>
<dbReference type="InterPro" id="IPR000917">
    <property type="entry name" value="Sulfatase_N"/>
</dbReference>
<protein>
    <recommendedName>
        <fullName evidence="5">Arylsulfatase</fullName>
        <shortName evidence="5">AS</shortName>
        <ecNumber evidence="5">3.1.6.1</ecNumber>
    </recommendedName>
    <alternativeName>
        <fullName evidence="5">Aryl-sulfate sulphohydrolase</fullName>
    </alternativeName>
</protein>
<dbReference type="PROSITE" id="PS00523">
    <property type="entry name" value="SULFATASE_1"/>
    <property type="match status" value="1"/>
</dbReference>
<proteinExistence type="inferred from homology"/>
<keyword evidence="9" id="KW-1185">Reference proteome</keyword>
<dbReference type="GO" id="GO:0008449">
    <property type="term" value="F:N-acetylglucosamine-6-sulfatase activity"/>
    <property type="evidence" value="ECO:0007669"/>
    <property type="project" value="TreeGrafter"/>
</dbReference>
<evidence type="ECO:0000313" key="9">
    <source>
        <dbReference type="Proteomes" id="UP000078397"/>
    </source>
</evidence>
<evidence type="ECO:0000259" key="7">
    <source>
        <dbReference type="Pfam" id="PF00884"/>
    </source>
</evidence>
<keyword evidence="2" id="KW-0732">Signal</keyword>
<dbReference type="EMBL" id="LSBJ02000008">
    <property type="protein sequence ID" value="OAQ60601.1"/>
    <property type="molecule type" value="Genomic_DNA"/>
</dbReference>
<keyword evidence="3 5" id="KW-0378">Hydrolase</keyword>
<dbReference type="Proteomes" id="UP000078397">
    <property type="component" value="Unassembled WGS sequence"/>
</dbReference>
<dbReference type="RefSeq" id="XP_018138479.1">
    <property type="nucleotide sequence ID" value="XM_018285711.1"/>
</dbReference>
<feature type="domain" description="Sulfatase N-terminal" evidence="7">
    <location>
        <begin position="73"/>
        <end position="415"/>
    </location>
</feature>
<keyword evidence="4" id="KW-0325">Glycoprotein</keyword>
<dbReference type="InterPro" id="IPR012083">
    <property type="entry name" value="Arylsulfatase"/>
</dbReference>
<feature type="modified residue" description="3-oxoalanine (Cys)" evidence="6">
    <location>
        <position position="117"/>
    </location>
</feature>
<dbReference type="EC" id="3.1.6.1" evidence="5"/>
<dbReference type="GO" id="GO:0005539">
    <property type="term" value="F:glycosaminoglycan binding"/>
    <property type="evidence" value="ECO:0007669"/>
    <property type="project" value="TreeGrafter"/>
</dbReference>
<gene>
    <name evidence="8" type="ORF">VFPPC_06722</name>
</gene>
<name>A0A179F5I4_METCM</name>
<dbReference type="FunFam" id="3.40.720.10:FF:000051">
    <property type="entry name" value="Arylsulfatase"/>
    <property type="match status" value="1"/>
</dbReference>
<dbReference type="AlphaFoldDB" id="A0A179F5I4"/>
<dbReference type="CDD" id="cd16147">
    <property type="entry name" value="G6S"/>
    <property type="match status" value="1"/>
</dbReference>
<evidence type="ECO:0000256" key="6">
    <source>
        <dbReference type="PIRSR" id="PIRSR000972-50"/>
    </source>
</evidence>
<dbReference type="Pfam" id="PF00884">
    <property type="entry name" value="Sulfatase"/>
    <property type="match status" value="1"/>
</dbReference>
<dbReference type="GO" id="GO:0018958">
    <property type="term" value="P:phenol-containing compound metabolic process"/>
    <property type="evidence" value="ECO:0007669"/>
    <property type="project" value="InterPro"/>
</dbReference>
<comment type="caution">
    <text evidence="8">The sequence shown here is derived from an EMBL/GenBank/DDBJ whole genome shotgun (WGS) entry which is preliminary data.</text>
</comment>
<reference evidence="8 9" key="1">
    <citation type="journal article" date="2016" name="PLoS Pathog.">
        <title>Biosynthesis of antibiotic leucinostatins in bio-control fungus Purpureocillium lilacinum and their inhibition on phytophthora revealed by genome mining.</title>
        <authorList>
            <person name="Wang G."/>
            <person name="Liu Z."/>
            <person name="Lin R."/>
            <person name="Li E."/>
            <person name="Mao Z."/>
            <person name="Ling J."/>
            <person name="Yang Y."/>
            <person name="Yin W.B."/>
            <person name="Xie B."/>
        </authorList>
    </citation>
    <scope>NUCLEOTIDE SEQUENCE [LARGE SCALE GENOMIC DNA]</scope>
    <source>
        <strain evidence="8">170</strain>
    </source>
</reference>
<evidence type="ECO:0000256" key="2">
    <source>
        <dbReference type="ARBA" id="ARBA00022729"/>
    </source>
</evidence>
<dbReference type="STRING" id="1380566.A0A179F5I4"/>
<comment type="similarity">
    <text evidence="1 5">Belongs to the sulfatase family.</text>
</comment>
<comment type="catalytic activity">
    <reaction evidence="5">
        <text>an aryl sulfate + H2O = a phenol + sulfate + H(+)</text>
        <dbReference type="Rhea" id="RHEA:17261"/>
        <dbReference type="ChEBI" id="CHEBI:15377"/>
        <dbReference type="ChEBI" id="CHEBI:15378"/>
        <dbReference type="ChEBI" id="CHEBI:16189"/>
        <dbReference type="ChEBI" id="CHEBI:33853"/>
        <dbReference type="ChEBI" id="CHEBI:140317"/>
        <dbReference type="EC" id="3.1.6.1"/>
    </reaction>
</comment>
<dbReference type="InterPro" id="IPR024607">
    <property type="entry name" value="Sulfatase_CS"/>
</dbReference>
<dbReference type="GO" id="GO:0004065">
    <property type="term" value="F:arylsulfatase activity"/>
    <property type="evidence" value="ECO:0007669"/>
    <property type="project" value="UniProtKB-UniRule"/>
</dbReference>
<dbReference type="InterPro" id="IPR017850">
    <property type="entry name" value="Alkaline_phosphatase_core_sf"/>
</dbReference>
<dbReference type="SUPFAM" id="SSF53649">
    <property type="entry name" value="Alkaline phosphatase-like"/>
    <property type="match status" value="1"/>
</dbReference>
<evidence type="ECO:0000256" key="4">
    <source>
        <dbReference type="ARBA" id="ARBA00023180"/>
    </source>
</evidence>
<dbReference type="Gene3D" id="3.40.720.10">
    <property type="entry name" value="Alkaline Phosphatase, subunit A"/>
    <property type="match status" value="1"/>
</dbReference>
<dbReference type="PANTHER" id="PTHR43108">
    <property type="entry name" value="N-ACETYLGLUCOSAMINE-6-SULFATASE FAMILY MEMBER"/>
    <property type="match status" value="1"/>
</dbReference>
<sequence>MASQQEPDPGSGKEYLNRIYSLPKTQQSVSSSPSIIQRIWNKMAPALSLLAASLLAFRVVSGKNDDHRRAVQPNFVFIMTDDQDLHLNSLDYQQIVQNQLIQKGTIFKKHYCTISICCPSRVSLLTGKAAHNTNVTDVKAPHGGYPKFISQGLNDAYLPVWLQSAGYNTYYTGKLMNQHNTHTYKAPFAKGWTRSDFLLDPGTYRYFDGIMSLDYQVPRSIKGLYSTDVVANRSLEFLEDAITAGKPFFLGVAPVGPHANTDEKGFTNPIPADRHKLLFPDVRAPRTPNFNPSTPGHVNYLKNLPQFTPEQLQYSDHFYRARLQALQSVDELVGGLIARLEESPEVLANTYIIYTSDNGYHIGQHRMPPGKTCNIEEDVNVPFIVRGPGVAPGREVTFPTSHTDIVPTVFKLAGIPLHEDFDGVPIAVTSAAQETQTRKSEHVNIEFWGNGIVEGEAFRALIGKLTKNTYKTIRVVAGNYDFMYAVWCTNEHQLYDMKTDPYQMTNLYGLQGNTSGYDIAKLSSRLDTLLLTLKSCKGKVCREPWQTLFPTGGVTNLADAMNTAYDDFFLTQQHKITFTECGLGYIPEYEGALEPIIYDDGTGFVSRNNWEDWV</sequence>
<accession>A0A179F5I4</accession>
<evidence type="ECO:0000256" key="1">
    <source>
        <dbReference type="ARBA" id="ARBA00008779"/>
    </source>
</evidence>
<comment type="PTM">
    <text evidence="6">The conversion to 3-oxoalanine (also known as C-formylglycine, FGly), of a serine or cysteine residue in prokaryotes and of a cysteine residue in eukaryotes, is critical for catalytic activity.</text>
</comment>
<evidence type="ECO:0000256" key="5">
    <source>
        <dbReference type="PIRNR" id="PIRNR000972"/>
    </source>
</evidence>
<dbReference type="GeneID" id="28849705"/>
<dbReference type="OrthoDB" id="96314at2759"/>
<evidence type="ECO:0000313" key="8">
    <source>
        <dbReference type="EMBL" id="OAQ60601.1"/>
    </source>
</evidence>
<dbReference type="KEGG" id="pchm:VFPPC_06722"/>
<dbReference type="PIRSF" id="PIRSF000972">
    <property type="entry name" value="Arylsulf_plant"/>
    <property type="match status" value="1"/>
</dbReference>
<evidence type="ECO:0000256" key="3">
    <source>
        <dbReference type="ARBA" id="ARBA00022801"/>
    </source>
</evidence>